<sequence length="293" mass="32724">MPRPHTPSRGFEKVSITVSPLSSSAGFVLVWSSSLQQDSQKNGAVLLCDSNTDRTSRAAAVNKVAGYPASDNTATRRIISWTKSDPTRRRQWAGEFCILRSGASFSNFIVLQWDLQNTNTTPHASLCKSFGWWATFIKEHQPLLDSSPHQLDHYHQSDRCSNQGSRRSLMSVRITLTTSHTTPEQDAVLAVHYKGCWATLQLAAKSSFKWRALLVTVGGTFFERTVADLFANLHVSILCLYHVSQLHISTNSTSSEFILFSVGAPSLRRLAVDNLPFPWMQTDLVHKVNNLYV</sequence>
<dbReference type="EMBL" id="JARJLG010000165">
    <property type="protein sequence ID" value="KAJ7733855.1"/>
    <property type="molecule type" value="Genomic_DNA"/>
</dbReference>
<protein>
    <submittedName>
        <fullName evidence="1">Uncharacterized protein</fullName>
    </submittedName>
</protein>
<evidence type="ECO:0000313" key="2">
    <source>
        <dbReference type="Proteomes" id="UP001215280"/>
    </source>
</evidence>
<proteinExistence type="predicted"/>
<evidence type="ECO:0000313" key="1">
    <source>
        <dbReference type="EMBL" id="KAJ7733855.1"/>
    </source>
</evidence>
<keyword evidence="2" id="KW-1185">Reference proteome</keyword>
<gene>
    <name evidence="1" type="ORF">DFH07DRAFT_780489</name>
</gene>
<name>A0AAD7I2S7_9AGAR</name>
<accession>A0AAD7I2S7</accession>
<dbReference type="Proteomes" id="UP001215280">
    <property type="component" value="Unassembled WGS sequence"/>
</dbReference>
<dbReference type="AlphaFoldDB" id="A0AAD7I2S7"/>
<organism evidence="1 2">
    <name type="scientific">Mycena maculata</name>
    <dbReference type="NCBI Taxonomy" id="230809"/>
    <lineage>
        <taxon>Eukaryota</taxon>
        <taxon>Fungi</taxon>
        <taxon>Dikarya</taxon>
        <taxon>Basidiomycota</taxon>
        <taxon>Agaricomycotina</taxon>
        <taxon>Agaricomycetes</taxon>
        <taxon>Agaricomycetidae</taxon>
        <taxon>Agaricales</taxon>
        <taxon>Marasmiineae</taxon>
        <taxon>Mycenaceae</taxon>
        <taxon>Mycena</taxon>
    </lineage>
</organism>
<reference evidence="1" key="1">
    <citation type="submission" date="2023-03" db="EMBL/GenBank/DDBJ databases">
        <title>Massive genome expansion in bonnet fungi (Mycena s.s.) driven by repeated elements and novel gene families across ecological guilds.</title>
        <authorList>
            <consortium name="Lawrence Berkeley National Laboratory"/>
            <person name="Harder C.B."/>
            <person name="Miyauchi S."/>
            <person name="Viragh M."/>
            <person name="Kuo A."/>
            <person name="Thoen E."/>
            <person name="Andreopoulos B."/>
            <person name="Lu D."/>
            <person name="Skrede I."/>
            <person name="Drula E."/>
            <person name="Henrissat B."/>
            <person name="Morin E."/>
            <person name="Kohler A."/>
            <person name="Barry K."/>
            <person name="LaButti K."/>
            <person name="Morin E."/>
            <person name="Salamov A."/>
            <person name="Lipzen A."/>
            <person name="Mereny Z."/>
            <person name="Hegedus B."/>
            <person name="Baldrian P."/>
            <person name="Stursova M."/>
            <person name="Weitz H."/>
            <person name="Taylor A."/>
            <person name="Grigoriev I.V."/>
            <person name="Nagy L.G."/>
            <person name="Martin F."/>
            <person name="Kauserud H."/>
        </authorList>
    </citation>
    <scope>NUCLEOTIDE SEQUENCE</scope>
    <source>
        <strain evidence="1">CBHHK188m</strain>
    </source>
</reference>
<comment type="caution">
    <text evidence="1">The sequence shown here is derived from an EMBL/GenBank/DDBJ whole genome shotgun (WGS) entry which is preliminary data.</text>
</comment>